<proteinExistence type="predicted"/>
<dbReference type="EMBL" id="BMKQ01000001">
    <property type="protein sequence ID" value="GGF56206.1"/>
    <property type="molecule type" value="Genomic_DNA"/>
</dbReference>
<gene>
    <name evidence="2" type="ORF">GCM10011519_32690</name>
</gene>
<evidence type="ECO:0000313" key="2">
    <source>
        <dbReference type="EMBL" id="GGF56206.1"/>
    </source>
</evidence>
<dbReference type="Proteomes" id="UP000649179">
    <property type="component" value="Unassembled WGS sequence"/>
</dbReference>
<name>A0A917BTY0_9ACTN</name>
<dbReference type="InterPro" id="IPR003615">
    <property type="entry name" value="HNH_nuc"/>
</dbReference>
<evidence type="ECO:0000313" key="3">
    <source>
        <dbReference type="Proteomes" id="UP000649179"/>
    </source>
</evidence>
<feature type="domain" description="HNH nuclease" evidence="1">
    <location>
        <begin position="332"/>
        <end position="384"/>
    </location>
</feature>
<reference evidence="2" key="1">
    <citation type="journal article" date="2014" name="Int. J. Syst. Evol. Microbiol.">
        <title>Complete genome sequence of Corynebacterium casei LMG S-19264T (=DSM 44701T), isolated from a smear-ripened cheese.</title>
        <authorList>
            <consortium name="US DOE Joint Genome Institute (JGI-PGF)"/>
            <person name="Walter F."/>
            <person name="Albersmeier A."/>
            <person name="Kalinowski J."/>
            <person name="Ruckert C."/>
        </authorList>
    </citation>
    <scope>NUCLEOTIDE SEQUENCE</scope>
    <source>
        <strain evidence="2">CGMCC 1.16067</strain>
    </source>
</reference>
<keyword evidence="3" id="KW-1185">Reference proteome</keyword>
<dbReference type="RefSeq" id="WP_188780737.1">
    <property type="nucleotide sequence ID" value="NZ_BMKQ01000001.1"/>
</dbReference>
<sequence length="408" mass="44826">MSTINDLVSGMRAQVAAHAEDRLWSASGDELVDALDGISALRAQLAELELRVLATTQVEDRAAAAGATSTSVWWAYRTRQTRPDGRRRSVLAGDLDAHETTRSAMARGEVAEDQARVIVSAVDALPDDLEPGLAERAEKELVHYAGEFDAIGLRRLGRTILEVVAPEIAEEHLRRQLEAEERAAAQDHRFTMTRDGHGRCYGRFTIPEAEGAMLERALLALSSPVHRRHEGLEPVAVSTPRGRGEAFAAYVSHYPEQELPASGGLAATVVVTMTMGDLLGDTETPAWLDTGEPITAATARRMACEAAVVPAVLGKDSEVLDLGRQARFHTKAQRLAIALRDQCCTAEGCDRPPGMCHVHHDDRWHLGGHTSVDRGRLLCARHHTLVHDRRYHVERSPDHPRRIRILRT</sequence>
<comment type="caution">
    <text evidence="2">The sequence shown here is derived from an EMBL/GenBank/DDBJ whole genome shotgun (WGS) entry which is preliminary data.</text>
</comment>
<dbReference type="InterPro" id="IPR003870">
    <property type="entry name" value="DUF222"/>
</dbReference>
<dbReference type="Pfam" id="PF02720">
    <property type="entry name" value="DUF222"/>
    <property type="match status" value="1"/>
</dbReference>
<keyword evidence="2" id="KW-0255">Endonuclease</keyword>
<accession>A0A917BTY0</accession>
<dbReference type="SMART" id="SM00507">
    <property type="entry name" value="HNHc"/>
    <property type="match status" value="1"/>
</dbReference>
<keyword evidence="2" id="KW-0378">Hydrolase</keyword>
<keyword evidence="2" id="KW-0540">Nuclease</keyword>
<reference evidence="2" key="2">
    <citation type="submission" date="2020-09" db="EMBL/GenBank/DDBJ databases">
        <authorList>
            <person name="Sun Q."/>
            <person name="Zhou Y."/>
        </authorList>
    </citation>
    <scope>NUCLEOTIDE SEQUENCE</scope>
    <source>
        <strain evidence="2">CGMCC 1.16067</strain>
    </source>
</reference>
<evidence type="ECO:0000259" key="1">
    <source>
        <dbReference type="SMART" id="SM00507"/>
    </source>
</evidence>
<organism evidence="2 3">
    <name type="scientific">Marmoricola endophyticus</name>
    <dbReference type="NCBI Taxonomy" id="2040280"/>
    <lineage>
        <taxon>Bacteria</taxon>
        <taxon>Bacillati</taxon>
        <taxon>Actinomycetota</taxon>
        <taxon>Actinomycetes</taxon>
        <taxon>Propionibacteriales</taxon>
        <taxon>Nocardioidaceae</taxon>
        <taxon>Marmoricola</taxon>
    </lineage>
</organism>
<protein>
    <submittedName>
        <fullName evidence="2">HNH endonuclease</fullName>
    </submittedName>
</protein>
<dbReference type="GO" id="GO:0004519">
    <property type="term" value="F:endonuclease activity"/>
    <property type="evidence" value="ECO:0007669"/>
    <property type="project" value="UniProtKB-KW"/>
</dbReference>
<dbReference type="AlphaFoldDB" id="A0A917BTY0"/>
<dbReference type="CDD" id="cd00085">
    <property type="entry name" value="HNHc"/>
    <property type="match status" value="1"/>
</dbReference>